<dbReference type="PANTHER" id="PTHR24260:SF145">
    <property type="entry name" value="FI17609P1-RELATED"/>
    <property type="match status" value="1"/>
</dbReference>
<dbReference type="PROSITE" id="PS50240">
    <property type="entry name" value="TRYPSIN_DOM"/>
    <property type="match status" value="1"/>
</dbReference>
<evidence type="ECO:0000313" key="4">
    <source>
        <dbReference type="EMBL" id="EFX82247.1"/>
    </source>
</evidence>
<dbReference type="CDD" id="cd00190">
    <property type="entry name" value="Tryp_SPc"/>
    <property type="match status" value="1"/>
</dbReference>
<keyword evidence="1" id="KW-1015">Disulfide bond</keyword>
<feature type="transmembrane region" description="Helical" evidence="2">
    <location>
        <begin position="6"/>
        <end position="25"/>
    </location>
</feature>
<keyword evidence="2" id="KW-0812">Transmembrane</keyword>
<feature type="domain" description="Peptidase S1" evidence="3">
    <location>
        <begin position="58"/>
        <end position="306"/>
    </location>
</feature>
<dbReference type="GO" id="GO:0004252">
    <property type="term" value="F:serine-type endopeptidase activity"/>
    <property type="evidence" value="ECO:0007669"/>
    <property type="project" value="InterPro"/>
</dbReference>
<dbReference type="SMART" id="SM00020">
    <property type="entry name" value="Tryp_SPc"/>
    <property type="match status" value="1"/>
</dbReference>
<feature type="transmembrane region" description="Helical" evidence="2">
    <location>
        <begin position="314"/>
        <end position="331"/>
    </location>
</feature>
<proteinExistence type="predicted"/>
<name>E9GED5_DAPPU</name>
<dbReference type="GO" id="GO:0005615">
    <property type="term" value="C:extracellular space"/>
    <property type="evidence" value="ECO:0000318"/>
    <property type="project" value="GO_Central"/>
</dbReference>
<dbReference type="InterPro" id="IPR001314">
    <property type="entry name" value="Peptidase_S1A"/>
</dbReference>
<evidence type="ECO:0000259" key="3">
    <source>
        <dbReference type="PROSITE" id="PS50240"/>
    </source>
</evidence>
<dbReference type="InterPro" id="IPR043504">
    <property type="entry name" value="Peptidase_S1_PA_chymotrypsin"/>
</dbReference>
<dbReference type="PRINTS" id="PR00722">
    <property type="entry name" value="CHYMOTRYPSIN"/>
</dbReference>
<sequence length="338" mass="37769">MSAFLSRAPVFIVGILAITSMYFLFFMTKSPPKNGENAQYACGVSNGISKANKGQDKIGVGVEAGYVEFPWQAYIEIQMKSGTSYTCGGSLISDQWILTSAQCLKTNTEGDQIVEVWVTLGMHNYKTANDLNRRTFELDITNSFFFHPDYSETLDADIALIKLPSVVTFSRYVRPVCLADWKEIDYVGEQVTIAGWGSTFKDQWEYFPNDAVLYKMRATVMSKSYCSDSFGDIEDSVLCTKGNGLGRSGACIISNYDLGSPLIFKRSNGKWRQIGILSLAKDCNKKPSILYTRVSFYAPWIKHTMTHSSGSHSFSFLSPTLISINFIMIYLKNLTSKV</sequence>
<dbReference type="HOGENOM" id="CLU_006842_7_6_1"/>
<gene>
    <name evidence="4" type="ORF">DAPPUDRAFT_316923</name>
</gene>
<dbReference type="InParanoid" id="E9GED5"/>
<dbReference type="FunFam" id="2.40.10.10:FF:000068">
    <property type="entry name" value="transmembrane protease serine 2"/>
    <property type="match status" value="1"/>
</dbReference>
<dbReference type="GO" id="GO:0045087">
    <property type="term" value="P:innate immune response"/>
    <property type="evidence" value="ECO:0000318"/>
    <property type="project" value="GO_Central"/>
</dbReference>
<reference evidence="4 5" key="1">
    <citation type="journal article" date="2011" name="Science">
        <title>The ecoresponsive genome of Daphnia pulex.</title>
        <authorList>
            <person name="Colbourne J.K."/>
            <person name="Pfrender M.E."/>
            <person name="Gilbert D."/>
            <person name="Thomas W.K."/>
            <person name="Tucker A."/>
            <person name="Oakley T.H."/>
            <person name="Tokishita S."/>
            <person name="Aerts A."/>
            <person name="Arnold G.J."/>
            <person name="Basu M.K."/>
            <person name="Bauer D.J."/>
            <person name="Caceres C.E."/>
            <person name="Carmel L."/>
            <person name="Casola C."/>
            <person name="Choi J.H."/>
            <person name="Detter J.C."/>
            <person name="Dong Q."/>
            <person name="Dusheyko S."/>
            <person name="Eads B.D."/>
            <person name="Frohlich T."/>
            <person name="Geiler-Samerotte K.A."/>
            <person name="Gerlach D."/>
            <person name="Hatcher P."/>
            <person name="Jogdeo S."/>
            <person name="Krijgsveld J."/>
            <person name="Kriventseva E.V."/>
            <person name="Kultz D."/>
            <person name="Laforsch C."/>
            <person name="Lindquist E."/>
            <person name="Lopez J."/>
            <person name="Manak J.R."/>
            <person name="Muller J."/>
            <person name="Pangilinan J."/>
            <person name="Patwardhan R.P."/>
            <person name="Pitluck S."/>
            <person name="Pritham E.J."/>
            <person name="Rechtsteiner A."/>
            <person name="Rho M."/>
            <person name="Rogozin I.B."/>
            <person name="Sakarya O."/>
            <person name="Salamov A."/>
            <person name="Schaack S."/>
            <person name="Shapiro H."/>
            <person name="Shiga Y."/>
            <person name="Skalitzky C."/>
            <person name="Smith Z."/>
            <person name="Souvorov A."/>
            <person name="Sung W."/>
            <person name="Tang Z."/>
            <person name="Tsuchiya D."/>
            <person name="Tu H."/>
            <person name="Vos H."/>
            <person name="Wang M."/>
            <person name="Wolf Y.I."/>
            <person name="Yamagata H."/>
            <person name="Yamada T."/>
            <person name="Ye Y."/>
            <person name="Shaw J.R."/>
            <person name="Andrews J."/>
            <person name="Crease T.J."/>
            <person name="Tang H."/>
            <person name="Lucas S.M."/>
            <person name="Robertson H.M."/>
            <person name="Bork P."/>
            <person name="Koonin E.V."/>
            <person name="Zdobnov E.M."/>
            <person name="Grigoriev I.V."/>
            <person name="Lynch M."/>
            <person name="Boore J.L."/>
        </authorList>
    </citation>
    <scope>NUCLEOTIDE SEQUENCE [LARGE SCALE GENOMIC DNA]</scope>
</reference>
<dbReference type="InterPro" id="IPR009003">
    <property type="entry name" value="Peptidase_S1_PA"/>
</dbReference>
<keyword evidence="2" id="KW-0472">Membrane</keyword>
<dbReference type="PANTHER" id="PTHR24260">
    <property type="match status" value="1"/>
</dbReference>
<dbReference type="OMA" id="ISINFIM"/>
<dbReference type="InterPro" id="IPR001254">
    <property type="entry name" value="Trypsin_dom"/>
</dbReference>
<organism evidence="4 5">
    <name type="scientific">Daphnia pulex</name>
    <name type="common">Water flea</name>
    <dbReference type="NCBI Taxonomy" id="6669"/>
    <lineage>
        <taxon>Eukaryota</taxon>
        <taxon>Metazoa</taxon>
        <taxon>Ecdysozoa</taxon>
        <taxon>Arthropoda</taxon>
        <taxon>Crustacea</taxon>
        <taxon>Branchiopoda</taxon>
        <taxon>Diplostraca</taxon>
        <taxon>Cladocera</taxon>
        <taxon>Anomopoda</taxon>
        <taxon>Daphniidae</taxon>
        <taxon>Daphnia</taxon>
    </lineage>
</organism>
<keyword evidence="5" id="KW-1185">Reference proteome</keyword>
<dbReference type="Gene3D" id="2.40.10.10">
    <property type="entry name" value="Trypsin-like serine proteases"/>
    <property type="match status" value="1"/>
</dbReference>
<dbReference type="Proteomes" id="UP000000305">
    <property type="component" value="Unassembled WGS sequence"/>
</dbReference>
<dbReference type="PhylomeDB" id="E9GED5"/>
<dbReference type="Pfam" id="PF00089">
    <property type="entry name" value="Trypsin"/>
    <property type="match status" value="1"/>
</dbReference>
<evidence type="ECO:0000256" key="1">
    <source>
        <dbReference type="ARBA" id="ARBA00023157"/>
    </source>
</evidence>
<keyword evidence="2" id="KW-1133">Transmembrane helix</keyword>
<dbReference type="STRING" id="6669.E9GED5"/>
<dbReference type="SUPFAM" id="SSF50494">
    <property type="entry name" value="Trypsin-like serine proteases"/>
    <property type="match status" value="1"/>
</dbReference>
<protein>
    <recommendedName>
        <fullName evidence="3">Peptidase S1 domain-containing protein</fullName>
    </recommendedName>
</protein>
<dbReference type="InterPro" id="IPR051333">
    <property type="entry name" value="CLIP_Serine_Protease"/>
</dbReference>
<dbReference type="EMBL" id="GL732540">
    <property type="protein sequence ID" value="EFX82247.1"/>
    <property type="molecule type" value="Genomic_DNA"/>
</dbReference>
<dbReference type="OrthoDB" id="5597713at2759"/>
<dbReference type="KEGG" id="dpx:DAPPUDRAFT_316923"/>
<evidence type="ECO:0000256" key="2">
    <source>
        <dbReference type="SAM" id="Phobius"/>
    </source>
</evidence>
<dbReference type="AlphaFoldDB" id="E9GED5"/>
<dbReference type="eggNOG" id="KOG3627">
    <property type="taxonomic scope" value="Eukaryota"/>
</dbReference>
<evidence type="ECO:0000313" key="5">
    <source>
        <dbReference type="Proteomes" id="UP000000305"/>
    </source>
</evidence>
<accession>E9GED5</accession>
<dbReference type="GO" id="GO:0006508">
    <property type="term" value="P:proteolysis"/>
    <property type="evidence" value="ECO:0007669"/>
    <property type="project" value="InterPro"/>
</dbReference>